<evidence type="ECO:0000256" key="1">
    <source>
        <dbReference type="SAM" id="Phobius"/>
    </source>
</evidence>
<dbReference type="AlphaFoldDB" id="A0A931SC73"/>
<keyword evidence="1" id="KW-0472">Membrane</keyword>
<name>A0A931SC73_9BACT</name>
<evidence type="ECO:0000313" key="3">
    <source>
        <dbReference type="Proteomes" id="UP000724148"/>
    </source>
</evidence>
<keyword evidence="1" id="KW-0812">Transmembrane</keyword>
<sequence>MGTRQALARLRGFHWAEQEEKFLSWVSKVMNRFGGYMLDAALLLQVLTGVLILFREPEPVRDAIVKYDLFGWFFLLALITGIWGIARRKISTRAMQAAIRLGIWFIKIGAPIR</sequence>
<proteinExistence type="predicted"/>
<reference evidence="2" key="1">
    <citation type="submission" date="2020-07" db="EMBL/GenBank/DDBJ databases">
        <title>Huge and variable diversity of episymbiotic CPR bacteria and DPANN archaea in groundwater ecosystems.</title>
        <authorList>
            <person name="He C.Y."/>
            <person name="Keren R."/>
            <person name="Whittaker M."/>
            <person name="Farag I.F."/>
            <person name="Doudna J."/>
            <person name="Cate J.H.D."/>
            <person name="Banfield J.F."/>
        </authorList>
    </citation>
    <scope>NUCLEOTIDE SEQUENCE</scope>
    <source>
        <strain evidence="2">NC_groundwater_193_Ag_S-0.1um_51_7</strain>
    </source>
</reference>
<keyword evidence="1" id="KW-1133">Transmembrane helix</keyword>
<dbReference type="Proteomes" id="UP000724148">
    <property type="component" value="Unassembled WGS sequence"/>
</dbReference>
<comment type="caution">
    <text evidence="2">The sequence shown here is derived from an EMBL/GenBank/DDBJ whole genome shotgun (WGS) entry which is preliminary data.</text>
</comment>
<organism evidence="2 3">
    <name type="scientific">Candidatus Sungiibacteriota bacterium</name>
    <dbReference type="NCBI Taxonomy" id="2750080"/>
    <lineage>
        <taxon>Bacteria</taxon>
        <taxon>Candidatus Sungiibacteriota</taxon>
    </lineage>
</organism>
<feature type="transmembrane region" description="Helical" evidence="1">
    <location>
        <begin position="69"/>
        <end position="86"/>
    </location>
</feature>
<dbReference type="EMBL" id="JACOZA010000014">
    <property type="protein sequence ID" value="MBI2096661.1"/>
    <property type="molecule type" value="Genomic_DNA"/>
</dbReference>
<protein>
    <submittedName>
        <fullName evidence="2">Uncharacterized protein</fullName>
    </submittedName>
</protein>
<evidence type="ECO:0000313" key="2">
    <source>
        <dbReference type="EMBL" id="MBI2096661.1"/>
    </source>
</evidence>
<accession>A0A931SC73</accession>
<feature type="transmembrane region" description="Helical" evidence="1">
    <location>
        <begin position="33"/>
        <end position="54"/>
    </location>
</feature>
<gene>
    <name evidence="2" type="ORF">HYT40_00675</name>
</gene>